<feature type="compositionally biased region" description="Low complexity" evidence="1">
    <location>
        <begin position="110"/>
        <end position="119"/>
    </location>
</feature>
<reference evidence="2 3" key="1">
    <citation type="submission" date="2019-03" db="EMBL/GenBank/DDBJ databases">
        <title>First draft genome of Liparis tanakae, snailfish: a comprehensive survey of snailfish specific genes.</title>
        <authorList>
            <person name="Kim W."/>
            <person name="Song I."/>
            <person name="Jeong J.-H."/>
            <person name="Kim D."/>
            <person name="Kim S."/>
            <person name="Ryu S."/>
            <person name="Song J.Y."/>
            <person name="Lee S.K."/>
        </authorList>
    </citation>
    <scope>NUCLEOTIDE SEQUENCE [LARGE SCALE GENOMIC DNA]</scope>
    <source>
        <tissue evidence="2">Muscle</tissue>
    </source>
</reference>
<feature type="compositionally biased region" description="Low complexity" evidence="1">
    <location>
        <begin position="132"/>
        <end position="144"/>
    </location>
</feature>
<sequence length="361" mass="36901">MGLEGHWEDGSLAPGRLRGPGRGAPRSLAPPLRLYSPPLPRREGSPFWRKPGLGLPSSSPLGAPRSPACGGPKPGLCGAGRASPGSSLLSGRVGLALGSRSDGPVSLADSLPPSLSESVSEPRRRRRLGMTSQSELSLRVSLSSRLRKAAAPPTVGRSERERGSRYMNSARLRPRPPRFRPLYVPRGGGGGELSGRRLDVSELLMGGRRLLGLGGVPLGLALSSALCLLVLGSGSFSCLCGPSAGGGGALLLAAAAWGKRSPWGLSSAGSPASCGSRAGAPGDGPSNRGSSSLREWLEPWENLLWSIAWPSASTSSPLGRPGSSRSKAEPTRARSRGPDGSSGPWGKADGGSAGSGKKLLV</sequence>
<evidence type="ECO:0000313" key="3">
    <source>
        <dbReference type="Proteomes" id="UP000314294"/>
    </source>
</evidence>
<accession>A0A4Z2FEY5</accession>
<feature type="region of interest" description="Disordered" evidence="1">
    <location>
        <begin position="100"/>
        <end position="165"/>
    </location>
</feature>
<feature type="compositionally biased region" description="Low complexity" evidence="1">
    <location>
        <begin position="10"/>
        <end position="36"/>
    </location>
</feature>
<name>A0A4Z2FEY5_9TELE</name>
<keyword evidence="3" id="KW-1185">Reference proteome</keyword>
<dbReference type="AlphaFoldDB" id="A0A4Z2FEY5"/>
<dbReference type="Proteomes" id="UP000314294">
    <property type="component" value="Unassembled WGS sequence"/>
</dbReference>
<gene>
    <name evidence="2" type="ORF">EYF80_050056</name>
</gene>
<feature type="compositionally biased region" description="Low complexity" evidence="1">
    <location>
        <begin position="51"/>
        <end position="62"/>
    </location>
</feature>
<organism evidence="2 3">
    <name type="scientific">Liparis tanakae</name>
    <name type="common">Tanaka's snailfish</name>
    <dbReference type="NCBI Taxonomy" id="230148"/>
    <lineage>
        <taxon>Eukaryota</taxon>
        <taxon>Metazoa</taxon>
        <taxon>Chordata</taxon>
        <taxon>Craniata</taxon>
        <taxon>Vertebrata</taxon>
        <taxon>Euteleostomi</taxon>
        <taxon>Actinopterygii</taxon>
        <taxon>Neopterygii</taxon>
        <taxon>Teleostei</taxon>
        <taxon>Neoteleostei</taxon>
        <taxon>Acanthomorphata</taxon>
        <taxon>Eupercaria</taxon>
        <taxon>Perciformes</taxon>
        <taxon>Cottioidei</taxon>
        <taxon>Cottales</taxon>
        <taxon>Liparidae</taxon>
        <taxon>Liparis</taxon>
    </lineage>
</organism>
<feature type="compositionally biased region" description="Low complexity" evidence="1">
    <location>
        <begin position="313"/>
        <end position="325"/>
    </location>
</feature>
<comment type="caution">
    <text evidence="2">The sequence shown here is derived from an EMBL/GenBank/DDBJ whole genome shotgun (WGS) entry which is preliminary data.</text>
</comment>
<dbReference type="EMBL" id="SRLO01001249">
    <property type="protein sequence ID" value="TNN39787.1"/>
    <property type="molecule type" value="Genomic_DNA"/>
</dbReference>
<proteinExistence type="predicted"/>
<evidence type="ECO:0000313" key="2">
    <source>
        <dbReference type="EMBL" id="TNN39787.1"/>
    </source>
</evidence>
<evidence type="ECO:0000256" key="1">
    <source>
        <dbReference type="SAM" id="MobiDB-lite"/>
    </source>
</evidence>
<protein>
    <submittedName>
        <fullName evidence="2">Uncharacterized protein</fullName>
    </submittedName>
</protein>
<feature type="region of interest" description="Disordered" evidence="1">
    <location>
        <begin position="1"/>
        <end position="85"/>
    </location>
</feature>
<feature type="region of interest" description="Disordered" evidence="1">
    <location>
        <begin position="268"/>
        <end position="292"/>
    </location>
</feature>
<feature type="region of interest" description="Disordered" evidence="1">
    <location>
        <begin position="311"/>
        <end position="361"/>
    </location>
</feature>